<feature type="compositionally biased region" description="Basic and acidic residues" evidence="1">
    <location>
        <begin position="298"/>
        <end position="323"/>
    </location>
</feature>
<dbReference type="RefSeq" id="XP_022326812.1">
    <property type="nucleotide sequence ID" value="XM_022471104.1"/>
</dbReference>
<accession>A0A8B8DFW1</accession>
<proteinExistence type="predicted"/>
<dbReference type="AlphaFoldDB" id="A0A8B8DFW1"/>
<protein>
    <submittedName>
        <fullName evidence="4 5">Uncharacterized protein LOC111126445</fullName>
    </submittedName>
</protein>
<gene>
    <name evidence="4 5" type="primary">LOC111126445</name>
</gene>
<evidence type="ECO:0000259" key="2">
    <source>
        <dbReference type="Pfam" id="PF16026"/>
    </source>
</evidence>
<dbReference type="Proteomes" id="UP000694844">
    <property type="component" value="Chromosome 3"/>
</dbReference>
<reference evidence="4 5" key="1">
    <citation type="submission" date="2025-04" db="UniProtKB">
        <authorList>
            <consortium name="RefSeq"/>
        </authorList>
    </citation>
    <scope>IDENTIFICATION</scope>
    <source>
        <tissue evidence="4 5">Whole sample</tissue>
    </source>
</reference>
<keyword evidence="3" id="KW-1185">Reference proteome</keyword>
<dbReference type="GeneID" id="111126445"/>
<feature type="compositionally biased region" description="Basic and acidic residues" evidence="1">
    <location>
        <begin position="354"/>
        <end position="372"/>
    </location>
</feature>
<feature type="region of interest" description="Disordered" evidence="1">
    <location>
        <begin position="298"/>
        <end position="381"/>
    </location>
</feature>
<dbReference type="OrthoDB" id="6144166at2759"/>
<dbReference type="InterPro" id="IPR031981">
    <property type="entry name" value="MIEAP_C"/>
</dbReference>
<sequence length="381" mass="42940">MEGTSITDLSDPIRPQKVCEMFSELYDYQWTEAFECLTSEAKTTDSRSNRDITQRLLNTLMDCYEFCYQEAESQIKRFAASLTFNDKEKDDSKVLPLDTQKKLRNFVKDVAPEIVKFLKCKYPSKEQPKALKSYEERCLECCWYACIQSPPLHLRTDFTTFDDNQHRGYQSSGHFVDFVVWPGIYIERNGPLLSKAVIEGCDEKKIPPSGANDKSPVSGKTISFQELELKSNGSANTVVSVSENEIEGKHVARIQIGGNDTKVESTINTTSNNATNSNSNSAIRGPITLQINAAELESKRSELKETKTTTETKTEPKPARKELTNMIERSLSSQEPTLQKTPSAILDVSPEELEDRKSTLKEIKAPDTKQQPKEIGTFNFG</sequence>
<dbReference type="RefSeq" id="XP_022326813.1">
    <property type="nucleotide sequence ID" value="XM_022471105.1"/>
</dbReference>
<name>A0A8B8DFW1_CRAVI</name>
<feature type="compositionally biased region" description="Polar residues" evidence="1">
    <location>
        <begin position="330"/>
        <end position="342"/>
    </location>
</feature>
<evidence type="ECO:0000313" key="4">
    <source>
        <dbReference type="RefSeq" id="XP_022326812.1"/>
    </source>
</evidence>
<evidence type="ECO:0000256" key="1">
    <source>
        <dbReference type="SAM" id="MobiDB-lite"/>
    </source>
</evidence>
<organism evidence="3 5">
    <name type="scientific">Crassostrea virginica</name>
    <name type="common">Eastern oyster</name>
    <dbReference type="NCBI Taxonomy" id="6565"/>
    <lineage>
        <taxon>Eukaryota</taxon>
        <taxon>Metazoa</taxon>
        <taxon>Spiralia</taxon>
        <taxon>Lophotrochozoa</taxon>
        <taxon>Mollusca</taxon>
        <taxon>Bivalvia</taxon>
        <taxon>Autobranchia</taxon>
        <taxon>Pteriomorphia</taxon>
        <taxon>Ostreida</taxon>
        <taxon>Ostreoidea</taxon>
        <taxon>Ostreidae</taxon>
        <taxon>Crassostrea</taxon>
    </lineage>
</organism>
<evidence type="ECO:0000313" key="3">
    <source>
        <dbReference type="Proteomes" id="UP000694844"/>
    </source>
</evidence>
<dbReference type="Pfam" id="PF16026">
    <property type="entry name" value="MIEAP"/>
    <property type="match status" value="1"/>
</dbReference>
<dbReference type="KEGG" id="cvn:111126445"/>
<evidence type="ECO:0000313" key="5">
    <source>
        <dbReference type="RefSeq" id="XP_022326813.1"/>
    </source>
</evidence>
<feature type="domain" description="Mitochondria-eating protein C-terminal" evidence="2">
    <location>
        <begin position="14"/>
        <end position="198"/>
    </location>
</feature>